<accession>A0A914RWL2</accession>
<sequence>MSSKDIIKTKRQLERPSTKMDGYIRVILVNGLKMER</sequence>
<reference evidence="2" key="1">
    <citation type="submission" date="2022-11" db="UniProtKB">
        <authorList>
            <consortium name="WormBaseParasite"/>
        </authorList>
    </citation>
    <scope>IDENTIFICATION</scope>
</reference>
<dbReference type="WBParaSite" id="PEQ_0001059201-mRNA-1">
    <property type="protein sequence ID" value="PEQ_0001059201-mRNA-1"/>
    <property type="gene ID" value="PEQ_0001059201"/>
</dbReference>
<name>A0A914RWL2_PAREQ</name>
<organism evidence="1 2">
    <name type="scientific">Parascaris equorum</name>
    <name type="common">Equine roundworm</name>
    <dbReference type="NCBI Taxonomy" id="6256"/>
    <lineage>
        <taxon>Eukaryota</taxon>
        <taxon>Metazoa</taxon>
        <taxon>Ecdysozoa</taxon>
        <taxon>Nematoda</taxon>
        <taxon>Chromadorea</taxon>
        <taxon>Rhabditida</taxon>
        <taxon>Spirurina</taxon>
        <taxon>Ascaridomorpha</taxon>
        <taxon>Ascaridoidea</taxon>
        <taxon>Ascarididae</taxon>
        <taxon>Parascaris</taxon>
    </lineage>
</organism>
<evidence type="ECO:0000313" key="1">
    <source>
        <dbReference type="Proteomes" id="UP000887564"/>
    </source>
</evidence>
<evidence type="ECO:0000313" key="2">
    <source>
        <dbReference type="WBParaSite" id="PEQ_0001059201-mRNA-1"/>
    </source>
</evidence>
<keyword evidence="1" id="KW-1185">Reference proteome</keyword>
<protein>
    <submittedName>
        <fullName evidence="2">Uncharacterized protein</fullName>
    </submittedName>
</protein>
<dbReference type="AlphaFoldDB" id="A0A914RWL2"/>
<proteinExistence type="predicted"/>
<dbReference type="Proteomes" id="UP000887564">
    <property type="component" value="Unplaced"/>
</dbReference>